<sequence>MTVRPSGIRFSSAPGQPLMAAGVAAGYRWPTVCGGKGDCRVCFVEVLEHSERLSTPEPAEAQAIREISATLGRHAGPVRLACQARVHGDVVVHKRGVRPAPRENTEGGGRS</sequence>
<dbReference type="EMBL" id="CP032568">
    <property type="protein sequence ID" value="AYF75473.1"/>
    <property type="molecule type" value="Genomic_DNA"/>
</dbReference>
<dbReference type="InterPro" id="IPR012675">
    <property type="entry name" value="Beta-grasp_dom_sf"/>
</dbReference>
<organism evidence="2 3">
    <name type="scientific">Nocardia yunnanensis</name>
    <dbReference type="NCBI Taxonomy" id="2382165"/>
    <lineage>
        <taxon>Bacteria</taxon>
        <taxon>Bacillati</taxon>
        <taxon>Actinomycetota</taxon>
        <taxon>Actinomycetes</taxon>
        <taxon>Mycobacteriales</taxon>
        <taxon>Nocardiaceae</taxon>
        <taxon>Nocardia</taxon>
    </lineage>
</organism>
<dbReference type="Pfam" id="PF00111">
    <property type="entry name" value="Fer2"/>
    <property type="match status" value="1"/>
</dbReference>
<dbReference type="SUPFAM" id="SSF54292">
    <property type="entry name" value="2Fe-2S ferredoxin-like"/>
    <property type="match status" value="1"/>
</dbReference>
<dbReference type="OrthoDB" id="4484726at2"/>
<dbReference type="Proteomes" id="UP000267164">
    <property type="component" value="Chromosome"/>
</dbReference>
<keyword evidence="3" id="KW-1185">Reference proteome</keyword>
<reference evidence="2 3" key="1">
    <citation type="submission" date="2018-09" db="EMBL/GenBank/DDBJ databases">
        <title>Nocardia yunnanensis sp. nov., an actinomycete isolated from a soil sample.</title>
        <authorList>
            <person name="Zhang J."/>
        </authorList>
    </citation>
    <scope>NUCLEOTIDE SEQUENCE [LARGE SCALE GENOMIC DNA]</scope>
    <source>
        <strain evidence="2 3">CFHS0054</strain>
    </source>
</reference>
<evidence type="ECO:0000313" key="2">
    <source>
        <dbReference type="EMBL" id="AYF75473.1"/>
    </source>
</evidence>
<evidence type="ECO:0000259" key="1">
    <source>
        <dbReference type="Pfam" id="PF00111"/>
    </source>
</evidence>
<dbReference type="InterPro" id="IPR001041">
    <property type="entry name" value="2Fe-2S_ferredoxin-type"/>
</dbReference>
<dbReference type="RefSeq" id="WP_120738018.1">
    <property type="nucleotide sequence ID" value="NZ_CP032568.1"/>
</dbReference>
<accession>A0A386ZE65</accession>
<name>A0A386ZE65_9NOCA</name>
<evidence type="ECO:0000313" key="3">
    <source>
        <dbReference type="Proteomes" id="UP000267164"/>
    </source>
</evidence>
<proteinExistence type="predicted"/>
<feature type="domain" description="2Fe-2S ferredoxin-type" evidence="1">
    <location>
        <begin position="2"/>
        <end position="86"/>
    </location>
</feature>
<dbReference type="Gene3D" id="3.10.20.30">
    <property type="match status" value="1"/>
</dbReference>
<dbReference type="AlphaFoldDB" id="A0A386ZE65"/>
<dbReference type="CDD" id="cd00207">
    <property type="entry name" value="fer2"/>
    <property type="match status" value="1"/>
</dbReference>
<protein>
    <submittedName>
        <fullName evidence="2">(2Fe-2S)-binding protein</fullName>
    </submittedName>
</protein>
<dbReference type="InterPro" id="IPR036010">
    <property type="entry name" value="2Fe-2S_ferredoxin-like_sf"/>
</dbReference>
<gene>
    <name evidence="2" type="ORF">D7D52_18245</name>
</gene>
<dbReference type="KEGG" id="nyu:D7D52_18245"/>
<dbReference type="GO" id="GO:0051536">
    <property type="term" value="F:iron-sulfur cluster binding"/>
    <property type="evidence" value="ECO:0007669"/>
    <property type="project" value="InterPro"/>
</dbReference>